<organism evidence="1 2">
    <name type="scientific">Halogranum gelatinilyticum</name>
    <dbReference type="NCBI Taxonomy" id="660521"/>
    <lineage>
        <taxon>Archaea</taxon>
        <taxon>Methanobacteriati</taxon>
        <taxon>Methanobacteriota</taxon>
        <taxon>Stenosarchaea group</taxon>
        <taxon>Halobacteria</taxon>
        <taxon>Halobacteriales</taxon>
        <taxon>Haloferacaceae</taxon>
    </lineage>
</organism>
<dbReference type="Pfam" id="PF24366">
    <property type="entry name" value="DUF7522"/>
    <property type="match status" value="1"/>
</dbReference>
<protein>
    <submittedName>
        <fullName evidence="1">Uncharacterized protein</fullName>
    </submittedName>
</protein>
<dbReference type="InterPro" id="IPR055944">
    <property type="entry name" value="DUF7522"/>
</dbReference>
<proteinExistence type="predicted"/>
<keyword evidence="2" id="KW-1185">Reference proteome</keyword>
<dbReference type="Proteomes" id="UP000199451">
    <property type="component" value="Unassembled WGS sequence"/>
</dbReference>
<dbReference type="EMBL" id="FNHL01000003">
    <property type="protein sequence ID" value="SDM75110.1"/>
    <property type="molecule type" value="Genomic_DNA"/>
</dbReference>
<name>A0A1G9VSI9_9EURY</name>
<reference evidence="2" key="1">
    <citation type="submission" date="2016-10" db="EMBL/GenBank/DDBJ databases">
        <authorList>
            <person name="Varghese N."/>
            <person name="Submissions S."/>
        </authorList>
    </citation>
    <scope>NUCLEOTIDE SEQUENCE [LARGE SCALE GENOMIC DNA]</scope>
    <source>
        <strain evidence="2">CGMCC 1.10119</strain>
    </source>
</reference>
<dbReference type="AlphaFoldDB" id="A0A1G9VSI9"/>
<evidence type="ECO:0000313" key="2">
    <source>
        <dbReference type="Proteomes" id="UP000199451"/>
    </source>
</evidence>
<sequence>MTMGGTPELFWEEGDSLAGTTEALAPERRVVADADGVDTWLEEKVGDSLRTVGLYDGTTLELLFVRPDVVTTYDEGDFEDIAREMGFASALTDKHKERVYEVGDLDHVVRGFEEATMVRIPIDEHRGVFFSFDASEEVELPTLVEELQSAVDPEFR</sequence>
<evidence type="ECO:0000313" key="1">
    <source>
        <dbReference type="EMBL" id="SDM75110.1"/>
    </source>
</evidence>
<dbReference type="OrthoDB" id="199238at2157"/>
<dbReference type="RefSeq" id="WP_089697799.1">
    <property type="nucleotide sequence ID" value="NZ_FNHL01000003.1"/>
</dbReference>
<accession>A0A1G9VSI9</accession>
<gene>
    <name evidence="1" type="ORF">SAMN04487949_2490</name>
</gene>
<dbReference type="STRING" id="660521.SAMN04487949_2490"/>